<gene>
    <name evidence="1" type="ORF">ILYODFUR_006839</name>
</gene>
<evidence type="ECO:0000313" key="2">
    <source>
        <dbReference type="Proteomes" id="UP001482620"/>
    </source>
</evidence>
<evidence type="ECO:0000313" key="1">
    <source>
        <dbReference type="EMBL" id="MEQ2254756.1"/>
    </source>
</evidence>
<accession>A0ABV0VC76</accession>
<dbReference type="EMBL" id="JAHRIQ010104696">
    <property type="protein sequence ID" value="MEQ2254756.1"/>
    <property type="molecule type" value="Genomic_DNA"/>
</dbReference>
<reference evidence="1 2" key="1">
    <citation type="submission" date="2021-06" db="EMBL/GenBank/DDBJ databases">
        <authorList>
            <person name="Palmer J.M."/>
        </authorList>
    </citation>
    <scope>NUCLEOTIDE SEQUENCE [LARGE SCALE GENOMIC DNA]</scope>
    <source>
        <strain evidence="2">if_2019</strain>
        <tissue evidence="1">Muscle</tissue>
    </source>
</reference>
<protein>
    <submittedName>
        <fullName evidence="1">Uncharacterized protein</fullName>
    </submittedName>
</protein>
<dbReference type="Proteomes" id="UP001482620">
    <property type="component" value="Unassembled WGS sequence"/>
</dbReference>
<name>A0ABV0VC76_9TELE</name>
<sequence length="99" mass="11080">MNLNYPPHLNKRKLNLGSYTWCRGRALLPYTDPMSPRCSPPGFLSQPWKLCCISSLLLSLPVSCAYTEIMASSAIKTIFFGKRSQPFTQCVNGFSAVLF</sequence>
<proteinExistence type="predicted"/>
<organism evidence="1 2">
    <name type="scientific">Ilyodon furcidens</name>
    <name type="common">goldbreast splitfin</name>
    <dbReference type="NCBI Taxonomy" id="33524"/>
    <lineage>
        <taxon>Eukaryota</taxon>
        <taxon>Metazoa</taxon>
        <taxon>Chordata</taxon>
        <taxon>Craniata</taxon>
        <taxon>Vertebrata</taxon>
        <taxon>Euteleostomi</taxon>
        <taxon>Actinopterygii</taxon>
        <taxon>Neopterygii</taxon>
        <taxon>Teleostei</taxon>
        <taxon>Neoteleostei</taxon>
        <taxon>Acanthomorphata</taxon>
        <taxon>Ovalentaria</taxon>
        <taxon>Atherinomorphae</taxon>
        <taxon>Cyprinodontiformes</taxon>
        <taxon>Goodeidae</taxon>
        <taxon>Ilyodon</taxon>
    </lineage>
</organism>
<keyword evidence="2" id="KW-1185">Reference proteome</keyword>
<comment type="caution">
    <text evidence="1">The sequence shown here is derived from an EMBL/GenBank/DDBJ whole genome shotgun (WGS) entry which is preliminary data.</text>
</comment>